<keyword evidence="4" id="KW-0472">Membrane</keyword>
<feature type="transmembrane region" description="Helical" evidence="4">
    <location>
        <begin position="46"/>
        <end position="68"/>
    </location>
</feature>
<dbReference type="InterPro" id="IPR009057">
    <property type="entry name" value="Homeodomain-like_sf"/>
</dbReference>
<dbReference type="Gene3D" id="1.10.10.60">
    <property type="entry name" value="Homeodomain-like"/>
    <property type="match status" value="1"/>
</dbReference>
<feature type="transmembrane region" description="Helical" evidence="4">
    <location>
        <begin position="151"/>
        <end position="179"/>
    </location>
</feature>
<protein>
    <submittedName>
        <fullName evidence="6">AraC family transcriptional regulator</fullName>
    </submittedName>
</protein>
<dbReference type="SUPFAM" id="SSF46689">
    <property type="entry name" value="Homeodomain-like"/>
    <property type="match status" value="1"/>
</dbReference>
<dbReference type="InterPro" id="IPR018060">
    <property type="entry name" value="HTH_AraC"/>
</dbReference>
<name>A0ABX1GMA5_9FLAO</name>
<feature type="transmembrane region" description="Helical" evidence="4">
    <location>
        <begin position="15"/>
        <end position="34"/>
    </location>
</feature>
<dbReference type="RefSeq" id="WP_168551251.1">
    <property type="nucleotide sequence ID" value="NZ_JAAWWL010000001.1"/>
</dbReference>
<proteinExistence type="predicted"/>
<keyword evidence="2" id="KW-0238">DNA-binding</keyword>
<feature type="transmembrane region" description="Helical" evidence="4">
    <location>
        <begin position="199"/>
        <end position="220"/>
    </location>
</feature>
<feature type="transmembrane region" description="Helical" evidence="4">
    <location>
        <begin position="232"/>
        <end position="252"/>
    </location>
</feature>
<dbReference type="EMBL" id="JAAWWL010000001">
    <property type="protein sequence ID" value="NKI31052.1"/>
    <property type="molecule type" value="Genomic_DNA"/>
</dbReference>
<keyword evidence="3" id="KW-0804">Transcription</keyword>
<organism evidence="6 7">
    <name type="scientific">Croceivirga thetidis</name>
    <dbReference type="NCBI Taxonomy" id="2721623"/>
    <lineage>
        <taxon>Bacteria</taxon>
        <taxon>Pseudomonadati</taxon>
        <taxon>Bacteroidota</taxon>
        <taxon>Flavobacteriia</taxon>
        <taxon>Flavobacteriales</taxon>
        <taxon>Flavobacteriaceae</taxon>
        <taxon>Croceivirga</taxon>
    </lineage>
</organism>
<dbReference type="PANTHER" id="PTHR43280">
    <property type="entry name" value="ARAC-FAMILY TRANSCRIPTIONAL REGULATOR"/>
    <property type="match status" value="1"/>
</dbReference>
<accession>A0ABX1GMA5</accession>
<sequence length="391" mass="46534">MTFFLFQGFPEFNSYSTPLLILGLQGLLLAILLYRRFLNKRLLPDIFLAAILLIMCYHRTTYTIGFMGWYDTFRNTKINYYLVAMDLLMAPLLFFYVKSILNPKFKLLRKHIWHAMPWILFFLTKLFILIYDSQQPGFDENQNGYLVVNFQWPYLNTIVSIFSSAQMLLYLAFSFQLYFQYKKEIKQFFSNTTKKELNWVLTFLLLYSFIFLYGIVQVFIDSFVFEMSWTQKWWIQFFSALVLLYFGVKGYFTDFSFLKDFHPTENQNEKSNLKELKGGFDDKKAEISALFQKEQLYLDPELNLAQLSKRMSLNRIEVSELINNGFGKNFNDFVNHYRIEQFKERLKKGDHQQMSLVGIAFDCGFNSKATFNRVFKKVVQLTPTQYLESLS</sequence>
<feature type="transmembrane region" description="Helical" evidence="4">
    <location>
        <begin position="113"/>
        <end position="131"/>
    </location>
</feature>
<evidence type="ECO:0000256" key="4">
    <source>
        <dbReference type="SAM" id="Phobius"/>
    </source>
</evidence>
<evidence type="ECO:0000256" key="3">
    <source>
        <dbReference type="ARBA" id="ARBA00023163"/>
    </source>
</evidence>
<keyword evidence="4" id="KW-1133">Transmembrane helix</keyword>
<dbReference type="Proteomes" id="UP000718451">
    <property type="component" value="Unassembled WGS sequence"/>
</dbReference>
<evidence type="ECO:0000313" key="6">
    <source>
        <dbReference type="EMBL" id="NKI31052.1"/>
    </source>
</evidence>
<keyword evidence="7" id="KW-1185">Reference proteome</keyword>
<feature type="transmembrane region" description="Helical" evidence="4">
    <location>
        <begin position="80"/>
        <end position="101"/>
    </location>
</feature>
<evidence type="ECO:0000256" key="1">
    <source>
        <dbReference type="ARBA" id="ARBA00023015"/>
    </source>
</evidence>
<comment type="caution">
    <text evidence="6">The sequence shown here is derived from an EMBL/GenBank/DDBJ whole genome shotgun (WGS) entry which is preliminary data.</text>
</comment>
<keyword evidence="1" id="KW-0805">Transcription regulation</keyword>
<gene>
    <name evidence="6" type="ORF">HCU67_03795</name>
</gene>
<evidence type="ECO:0000313" key="7">
    <source>
        <dbReference type="Proteomes" id="UP000718451"/>
    </source>
</evidence>
<dbReference type="PROSITE" id="PS01124">
    <property type="entry name" value="HTH_ARAC_FAMILY_2"/>
    <property type="match status" value="1"/>
</dbReference>
<dbReference type="SMART" id="SM00342">
    <property type="entry name" value="HTH_ARAC"/>
    <property type="match status" value="1"/>
</dbReference>
<evidence type="ECO:0000256" key="2">
    <source>
        <dbReference type="ARBA" id="ARBA00023125"/>
    </source>
</evidence>
<keyword evidence="4" id="KW-0812">Transmembrane</keyword>
<feature type="domain" description="HTH araC/xylS-type" evidence="5">
    <location>
        <begin position="288"/>
        <end position="389"/>
    </location>
</feature>
<reference evidence="6 7" key="1">
    <citation type="submission" date="2020-04" db="EMBL/GenBank/DDBJ databases">
        <authorList>
            <person name="Yoon J."/>
        </authorList>
    </citation>
    <scope>NUCLEOTIDE SEQUENCE [LARGE SCALE GENOMIC DNA]</scope>
    <source>
        <strain evidence="6 7">DJ-13</strain>
    </source>
</reference>
<dbReference type="PANTHER" id="PTHR43280:SF29">
    <property type="entry name" value="ARAC-FAMILY TRANSCRIPTIONAL REGULATOR"/>
    <property type="match status" value="1"/>
</dbReference>
<evidence type="ECO:0000259" key="5">
    <source>
        <dbReference type="PROSITE" id="PS01124"/>
    </source>
</evidence>
<dbReference type="Pfam" id="PF12833">
    <property type="entry name" value="HTH_18"/>
    <property type="match status" value="1"/>
</dbReference>